<keyword evidence="7" id="KW-0808">Transferase</keyword>
<feature type="domain" description="Pyruvate phosphate dikinase AMP/ATP-binding" evidence="15">
    <location>
        <begin position="285"/>
        <end position="652"/>
    </location>
</feature>
<keyword evidence="11" id="KW-0067">ATP-binding</keyword>
<keyword evidence="9" id="KW-0547">Nucleotide-binding</keyword>
<reference evidence="16 17" key="1">
    <citation type="journal article" date="2010" name="Stand. Genomic Sci.">
        <title>Complete genome sequence of Denitrovibrio acetiphilus type strain (N2460).</title>
        <authorList>
            <person name="Kiss H."/>
            <person name="Lang E."/>
            <person name="Lapidus A."/>
            <person name="Copeland A."/>
            <person name="Nolan M."/>
            <person name="Glavina Del Rio T."/>
            <person name="Chen F."/>
            <person name="Lucas S."/>
            <person name="Tice H."/>
            <person name="Cheng J.F."/>
            <person name="Han C."/>
            <person name="Goodwin L."/>
            <person name="Pitluck S."/>
            <person name="Liolios K."/>
            <person name="Pati A."/>
            <person name="Ivanova N."/>
            <person name="Mavromatis K."/>
            <person name="Chen A."/>
            <person name="Palaniappan K."/>
            <person name="Land M."/>
            <person name="Hauser L."/>
            <person name="Chang Y.J."/>
            <person name="Jeffries C.D."/>
            <person name="Detter J.C."/>
            <person name="Brettin T."/>
            <person name="Spring S."/>
            <person name="Rohde M."/>
            <person name="Goker M."/>
            <person name="Woyke T."/>
            <person name="Bristow J."/>
            <person name="Eisen J.A."/>
            <person name="Markowitz V."/>
            <person name="Hugenholtz P."/>
            <person name="Kyrpides N.C."/>
            <person name="Klenk H.P."/>
        </authorList>
    </citation>
    <scope>NUCLEOTIDE SEQUENCE [LARGE SCALE GENOMIC DNA]</scope>
    <source>
        <strain evidence="17">DSM 12809 / NBRC 114555 / N2460</strain>
    </source>
</reference>
<dbReference type="GO" id="GO:0005524">
    <property type="term" value="F:ATP binding"/>
    <property type="evidence" value="ECO:0007669"/>
    <property type="project" value="UniProtKB-KW"/>
</dbReference>
<dbReference type="GO" id="GO:0046872">
    <property type="term" value="F:metal ion binding"/>
    <property type="evidence" value="ECO:0007669"/>
    <property type="project" value="UniProtKB-KW"/>
</dbReference>
<dbReference type="STRING" id="522772.Dacet_0998"/>
<dbReference type="Gene3D" id="3.30.470.20">
    <property type="entry name" value="ATP-grasp fold, B domain"/>
    <property type="match status" value="1"/>
</dbReference>
<evidence type="ECO:0000259" key="15">
    <source>
        <dbReference type="Pfam" id="PF01326"/>
    </source>
</evidence>
<evidence type="ECO:0000256" key="1">
    <source>
        <dbReference type="ARBA" id="ARBA00001946"/>
    </source>
</evidence>
<dbReference type="eggNOG" id="COG0574">
    <property type="taxonomic scope" value="Bacteria"/>
</dbReference>
<keyword evidence="12" id="KW-0460">Magnesium</keyword>
<protein>
    <recommendedName>
        <fullName evidence="6">Phosphoenolpyruvate synthase</fullName>
        <ecNumber evidence="5">2.7.9.2</ecNumber>
    </recommendedName>
    <alternativeName>
        <fullName evidence="13">Pyruvate, water dikinase</fullName>
    </alternativeName>
</protein>
<name>D4H6Q8_DENA2</name>
<comment type="similarity">
    <text evidence="4">Belongs to the PEP-utilizing enzyme family.</text>
</comment>
<dbReference type="Proteomes" id="UP000002012">
    <property type="component" value="Chromosome"/>
</dbReference>
<dbReference type="GO" id="GO:0008986">
    <property type="term" value="F:pyruvate, water dikinase activity"/>
    <property type="evidence" value="ECO:0007669"/>
    <property type="project" value="UniProtKB-EC"/>
</dbReference>
<keyword evidence="8" id="KW-0479">Metal-binding</keyword>
<evidence type="ECO:0000256" key="13">
    <source>
        <dbReference type="ARBA" id="ARBA00033470"/>
    </source>
</evidence>
<evidence type="ECO:0000256" key="3">
    <source>
        <dbReference type="ARBA" id="ARBA00004742"/>
    </source>
</evidence>
<keyword evidence="16" id="KW-0670">Pyruvate</keyword>
<gene>
    <name evidence="16" type="ordered locus">Dacet_0998</name>
</gene>
<dbReference type="PANTHER" id="PTHR43030:SF1">
    <property type="entry name" value="PHOSPHOENOLPYRUVATE SYNTHASE"/>
    <property type="match status" value="1"/>
</dbReference>
<dbReference type="KEGG" id="dap:Dacet_0998"/>
<organism evidence="16 17">
    <name type="scientific">Denitrovibrio acetiphilus (strain DSM 12809 / NBRC 114555 / N2460)</name>
    <dbReference type="NCBI Taxonomy" id="522772"/>
    <lineage>
        <taxon>Bacteria</taxon>
        <taxon>Pseudomonadati</taxon>
        <taxon>Deferribacterota</taxon>
        <taxon>Deferribacteres</taxon>
        <taxon>Deferribacterales</taxon>
        <taxon>Geovibrionaceae</taxon>
        <taxon>Denitrovibrio</taxon>
    </lineage>
</organism>
<dbReference type="AlphaFoldDB" id="D4H6Q8"/>
<dbReference type="InterPro" id="IPR006319">
    <property type="entry name" value="PEP_synth"/>
</dbReference>
<evidence type="ECO:0000256" key="9">
    <source>
        <dbReference type="ARBA" id="ARBA00022741"/>
    </source>
</evidence>
<proteinExistence type="inferred from homology"/>
<evidence type="ECO:0000256" key="14">
    <source>
        <dbReference type="ARBA" id="ARBA00047700"/>
    </source>
</evidence>
<evidence type="ECO:0000256" key="7">
    <source>
        <dbReference type="ARBA" id="ARBA00022679"/>
    </source>
</evidence>
<evidence type="ECO:0000256" key="12">
    <source>
        <dbReference type="ARBA" id="ARBA00022842"/>
    </source>
</evidence>
<comment type="catalytic activity">
    <reaction evidence="14">
        <text>pyruvate + ATP + H2O = phosphoenolpyruvate + AMP + phosphate + 2 H(+)</text>
        <dbReference type="Rhea" id="RHEA:11364"/>
        <dbReference type="ChEBI" id="CHEBI:15361"/>
        <dbReference type="ChEBI" id="CHEBI:15377"/>
        <dbReference type="ChEBI" id="CHEBI:15378"/>
        <dbReference type="ChEBI" id="CHEBI:30616"/>
        <dbReference type="ChEBI" id="CHEBI:43474"/>
        <dbReference type="ChEBI" id="CHEBI:58702"/>
        <dbReference type="ChEBI" id="CHEBI:456215"/>
        <dbReference type="EC" id="2.7.9.2"/>
    </reaction>
</comment>
<dbReference type="EMBL" id="CP001968">
    <property type="protein sequence ID" value="ADD67774.1"/>
    <property type="molecule type" value="Genomic_DNA"/>
</dbReference>
<comment type="pathway">
    <text evidence="3">Carbohydrate biosynthesis; gluconeogenesis.</text>
</comment>
<evidence type="ECO:0000256" key="11">
    <source>
        <dbReference type="ARBA" id="ARBA00022840"/>
    </source>
</evidence>
<evidence type="ECO:0000313" key="16">
    <source>
        <dbReference type="EMBL" id="ADD67774.1"/>
    </source>
</evidence>
<evidence type="ECO:0000256" key="2">
    <source>
        <dbReference type="ARBA" id="ARBA00002988"/>
    </source>
</evidence>
<evidence type="ECO:0000256" key="4">
    <source>
        <dbReference type="ARBA" id="ARBA00007837"/>
    </source>
</evidence>
<dbReference type="HOGENOM" id="CLU_015408_0_0_0"/>
<keyword evidence="10 16" id="KW-0418">Kinase</keyword>
<comment type="cofactor">
    <cofactor evidence="1">
        <name>Mg(2+)</name>
        <dbReference type="ChEBI" id="CHEBI:18420"/>
    </cofactor>
</comment>
<dbReference type="OrthoDB" id="9812167at2"/>
<evidence type="ECO:0000256" key="10">
    <source>
        <dbReference type="ARBA" id="ARBA00022777"/>
    </source>
</evidence>
<evidence type="ECO:0000313" key="17">
    <source>
        <dbReference type="Proteomes" id="UP000002012"/>
    </source>
</evidence>
<accession>D4H6Q8</accession>
<evidence type="ECO:0000256" key="5">
    <source>
        <dbReference type="ARBA" id="ARBA00011996"/>
    </source>
</evidence>
<dbReference type="PANTHER" id="PTHR43030">
    <property type="entry name" value="PHOSPHOENOLPYRUVATE SYNTHASE"/>
    <property type="match status" value="1"/>
</dbReference>
<keyword evidence="17" id="KW-1185">Reference proteome</keyword>
<evidence type="ECO:0000256" key="8">
    <source>
        <dbReference type="ARBA" id="ARBA00022723"/>
    </source>
</evidence>
<dbReference type="PaxDb" id="522772-Dacet_0998"/>
<dbReference type="InterPro" id="IPR002192">
    <property type="entry name" value="PPDK_AMP/ATP-bd"/>
</dbReference>
<dbReference type="EC" id="2.7.9.2" evidence="5"/>
<dbReference type="Pfam" id="PF01326">
    <property type="entry name" value="PPDK_N"/>
    <property type="match status" value="1"/>
</dbReference>
<comment type="function">
    <text evidence="2">Catalyzes the phosphorylation of pyruvate to phosphoenolpyruvate.</text>
</comment>
<dbReference type="InterPro" id="IPR013815">
    <property type="entry name" value="ATP_grasp_subdomain_1"/>
</dbReference>
<dbReference type="SUPFAM" id="SSF56059">
    <property type="entry name" value="Glutathione synthetase ATP-binding domain-like"/>
    <property type="match status" value="1"/>
</dbReference>
<sequence length="851" mass="97543">MSMIIPGDGILTLVGGLRYGDHVVFQTEEALGYRLVVESLLQDISVNHESIHHIKYYQGPDKLRIDSDLMQKHLVDPYKGFEFFVEDTCAYIDTLKQGDIVFMDCLTSLMAFWGSDWLAGYAYHMIVEKMKEKNITSFMSMIKKCQRQFTVKKVTEAASVVVRVMKDNVGRHCLLPRKADGRHSNVMYKPYILDVKKSVRPVMDNVEAMEVITPPDKRSDMQYYHCLDKLFLGDQSEHFDEKKAIRRLCMIMMGEDERIINLACKYFNLHELKLIRRRTIGSGFIGGKATGMLIARKIVKESHPEIYEKHSEPDDSFFLGADVFYTFMIYNGLWKDYKGFIESADTIKAKKLYRKILNAKMPPEVIERMDDLIDYFGHYPIIARSSSLLEDSFESSFAGKYESKFCILTGDDETMTRQLSDIFKAIYASMFSSEAVKYRRFYEIKGRPDIMSIIIQRVSGVFNGDYYFPHLAGVGHSYNSYIWDKKIDPESGLVRLVSGLGTKAVDNAGGDYARMIALNRPDDYPMPGMENRRQYSQRSMEVVDTYSNMVRELKPADLDDGTDNNFMKYIASRDYEIERQLASALGGNTKAWYISHDHVIKNTNVLSSLGKLMKTIENVYNHPVEIEFTVNFKDDEKYRINILQCRPVQVQKIGQGVVLGGTESEYEVFKASGTFLGGSNSLVLDTVVYVDWDEYIKLSSDKKRDCADIIGVLNNRVKEKGHNCLLMGYGRWGSSVTALGVPVAFSQINSMKAVIEIGHIEKGMVPELSYGTHFFHDVVESKIAYISVLDNNETFHLSNTITKRHNMIRKVLDDITGFENVVKYYRFPKRPLRLVTDISTNEVVLYRSKRL</sequence>
<dbReference type="InParanoid" id="D4H6Q8"/>
<evidence type="ECO:0000256" key="6">
    <source>
        <dbReference type="ARBA" id="ARBA00021623"/>
    </source>
</evidence>
<dbReference type="Gene3D" id="3.30.1490.20">
    <property type="entry name" value="ATP-grasp fold, A domain"/>
    <property type="match status" value="1"/>
</dbReference>